<dbReference type="OrthoDB" id="655540at2759"/>
<keyword evidence="2 5" id="KW-0812">Transmembrane</keyword>
<dbReference type="PANTHER" id="PTHR22950">
    <property type="entry name" value="AMINO ACID TRANSPORTER"/>
    <property type="match status" value="1"/>
</dbReference>
<dbReference type="GO" id="GO:0005886">
    <property type="term" value="C:plasma membrane"/>
    <property type="evidence" value="ECO:0007669"/>
    <property type="project" value="TreeGrafter"/>
</dbReference>
<dbReference type="Proteomes" id="UP000584326">
    <property type="component" value="Unassembled WGS sequence"/>
</dbReference>
<gene>
    <name evidence="7" type="primary">Slc38a4</name>
    <name evidence="7" type="ORF">PODSTR_R09850</name>
</gene>
<evidence type="ECO:0000256" key="1">
    <source>
        <dbReference type="ARBA" id="ARBA00004141"/>
    </source>
</evidence>
<proteinExistence type="predicted"/>
<organism evidence="7 8">
    <name type="scientific">Podargus strigoides</name>
    <name type="common">Tawny frogmouth</name>
    <name type="synonym">Caprimulgus strigoides</name>
    <dbReference type="NCBI Taxonomy" id="8905"/>
    <lineage>
        <taxon>Eukaryota</taxon>
        <taxon>Metazoa</taxon>
        <taxon>Chordata</taxon>
        <taxon>Craniata</taxon>
        <taxon>Vertebrata</taxon>
        <taxon>Euteleostomi</taxon>
        <taxon>Archelosauria</taxon>
        <taxon>Archosauria</taxon>
        <taxon>Dinosauria</taxon>
        <taxon>Saurischia</taxon>
        <taxon>Theropoda</taxon>
        <taxon>Coelurosauria</taxon>
        <taxon>Aves</taxon>
        <taxon>Neognathae</taxon>
        <taxon>Neoaves</taxon>
        <taxon>Strisores</taxon>
        <taxon>Caprimulgiformes</taxon>
        <taxon>Podargidae</taxon>
        <taxon>Podargus</taxon>
    </lineage>
</organism>
<feature type="non-terminal residue" evidence="7">
    <location>
        <position position="1"/>
    </location>
</feature>
<feature type="domain" description="Amino acid transporter transmembrane" evidence="6">
    <location>
        <begin position="163"/>
        <end position="272"/>
    </location>
</feature>
<protein>
    <submittedName>
        <fullName evidence="7">S38A4 protein</fullName>
    </submittedName>
</protein>
<feature type="transmembrane region" description="Helical" evidence="5">
    <location>
        <begin position="57"/>
        <end position="78"/>
    </location>
</feature>
<reference evidence="7 8" key="1">
    <citation type="submission" date="2020-02" db="EMBL/GenBank/DDBJ databases">
        <title>Bird 10,000 Genomes (B10K) Project - Family phase.</title>
        <authorList>
            <person name="Zhang G."/>
        </authorList>
    </citation>
    <scope>NUCLEOTIDE SEQUENCE [LARGE SCALE GENOMIC DNA]</scope>
    <source>
        <strain evidence="7">B10K-DU-001-40</strain>
        <tissue evidence="7">Muscle</tissue>
    </source>
</reference>
<dbReference type="PANTHER" id="PTHR22950:SF222">
    <property type="entry name" value="SODIUM-COUPLED NEUTRAL AMINO ACID TRANSPORTER 4"/>
    <property type="match status" value="1"/>
</dbReference>
<dbReference type="AlphaFoldDB" id="A0A7L4H968"/>
<dbReference type="Pfam" id="PF01490">
    <property type="entry name" value="Aa_trans"/>
    <property type="match status" value="2"/>
</dbReference>
<keyword evidence="4 5" id="KW-0472">Membrane</keyword>
<evidence type="ECO:0000256" key="2">
    <source>
        <dbReference type="ARBA" id="ARBA00022692"/>
    </source>
</evidence>
<feature type="non-terminal residue" evidence="7">
    <location>
        <position position="291"/>
    </location>
</feature>
<evidence type="ECO:0000313" key="7">
    <source>
        <dbReference type="EMBL" id="NXX21681.1"/>
    </source>
</evidence>
<feature type="transmembrane region" description="Helical" evidence="5">
    <location>
        <begin position="248"/>
        <end position="271"/>
    </location>
</feature>
<evidence type="ECO:0000256" key="3">
    <source>
        <dbReference type="ARBA" id="ARBA00022989"/>
    </source>
</evidence>
<name>A0A7L4H968_PODST</name>
<feature type="transmembrane region" description="Helical" evidence="5">
    <location>
        <begin position="204"/>
        <end position="228"/>
    </location>
</feature>
<evidence type="ECO:0000259" key="6">
    <source>
        <dbReference type="Pfam" id="PF01490"/>
    </source>
</evidence>
<dbReference type="InterPro" id="IPR013057">
    <property type="entry name" value="AA_transpt_TM"/>
</dbReference>
<evidence type="ECO:0000256" key="4">
    <source>
        <dbReference type="ARBA" id="ARBA00023136"/>
    </source>
</evidence>
<feature type="domain" description="Amino acid transporter transmembrane" evidence="6">
    <location>
        <begin position="2"/>
        <end position="82"/>
    </location>
</feature>
<dbReference type="GO" id="GO:0015179">
    <property type="term" value="F:L-amino acid transmembrane transporter activity"/>
    <property type="evidence" value="ECO:0007669"/>
    <property type="project" value="TreeGrafter"/>
</dbReference>
<comment type="caution">
    <text evidence="7">The sequence shown here is derived from an EMBL/GenBank/DDBJ whole genome shotgun (WGS) entry which is preliminary data.</text>
</comment>
<keyword evidence="8" id="KW-1185">Reference proteome</keyword>
<dbReference type="EMBL" id="VZTK01026418">
    <property type="protein sequence ID" value="NXX21681.1"/>
    <property type="molecule type" value="Genomic_DNA"/>
</dbReference>
<sequence length="291" mass="32537">AMSSYLFIIKYELPEVIRAFMKLEDSSGEWYLNGNYLVILVTVGIILPLSLLKSLGYLGYTSGFSLTCMVFVVSVVIFKKFQISCPLPVMDHGVENWTTTNNTVPMHLVMLPNESLSSGVNFMMDNTAGHLPGLKETKDASPKSDVEYEAHSDSSDMCQPKYFVFNSRTAYAIPILAFAFVCHPEVLPIYSELKDRSRKRMQNVSNISITGMLIMYLLAALFGYLTFYGEVEDELLHTYTKVYTFDTLLLSVRLAVLVAVTLTVPLVLFPVSNTAAEAEIRASPYTLTVHL</sequence>
<keyword evidence="3 5" id="KW-1133">Transmembrane helix</keyword>
<feature type="transmembrane region" description="Helical" evidence="5">
    <location>
        <begin position="30"/>
        <end position="51"/>
    </location>
</feature>
<comment type="subcellular location">
    <subcellularLocation>
        <location evidence="1">Membrane</location>
        <topology evidence="1">Multi-pass membrane protein</topology>
    </subcellularLocation>
</comment>
<evidence type="ECO:0000313" key="8">
    <source>
        <dbReference type="Proteomes" id="UP000584326"/>
    </source>
</evidence>
<accession>A0A7L4H968</accession>
<evidence type="ECO:0000256" key="5">
    <source>
        <dbReference type="SAM" id="Phobius"/>
    </source>
</evidence>